<dbReference type="Gene3D" id="3.40.50.150">
    <property type="entry name" value="Vaccinia Virus protein VP39"/>
    <property type="match status" value="1"/>
</dbReference>
<accession>A0A1G8PTI2</accession>
<dbReference type="Pfam" id="PF04445">
    <property type="entry name" value="SAM_MT"/>
    <property type="match status" value="1"/>
</dbReference>
<dbReference type="PANTHER" id="PTHR36112">
    <property type="entry name" value="RIBOSOMAL RNA SMALL SUBUNIT METHYLTRANSFERASE J"/>
    <property type="match status" value="1"/>
</dbReference>
<dbReference type="PANTHER" id="PTHR36112:SF1">
    <property type="entry name" value="RIBOSOMAL RNA SMALL SUBUNIT METHYLTRANSFERASE J"/>
    <property type="match status" value="1"/>
</dbReference>
<keyword evidence="2" id="KW-1185">Reference proteome</keyword>
<proteinExistence type="predicted"/>
<dbReference type="GO" id="GO:0008990">
    <property type="term" value="F:rRNA (guanine-N2-)-methyltransferase activity"/>
    <property type="evidence" value="ECO:0007669"/>
    <property type="project" value="InterPro"/>
</dbReference>
<name>A0A1G8PTI2_9BACI</name>
<dbReference type="SUPFAM" id="SSF53335">
    <property type="entry name" value="S-adenosyl-L-methionine-dependent methyltransferases"/>
    <property type="match status" value="1"/>
</dbReference>
<sequence>MYTRGMEDKLITTSVSPTPEMIERAYQLATRFQCPFEERLHKTMNAFLRKADKVYMVGKLGRDMLYTADSEQPFFFHPSMAKIRVQRMLSGEVDPLVSIAQLRPGDDFLDLTLGLGADSIVASHAVAPAGNVVGVEKNPFIAEVVAQGLKHWDEDVPGLNEAMRSIMVVQQDHLAYLRALKDRSFDTVYVDPMFREARVHSAHLTPLRFWAEDEKVTKDVLKEAKRVARRAVVLKAERGSQIFTRLGFPEIKKHRSVSYGAMPAERGR</sequence>
<evidence type="ECO:0000313" key="2">
    <source>
        <dbReference type="Proteomes" id="UP000198853"/>
    </source>
</evidence>
<dbReference type="AlphaFoldDB" id="A0A1G8PTI2"/>
<dbReference type="InterPro" id="IPR029063">
    <property type="entry name" value="SAM-dependent_MTases_sf"/>
</dbReference>
<reference evidence="1 2" key="1">
    <citation type="submission" date="2016-10" db="EMBL/GenBank/DDBJ databases">
        <authorList>
            <person name="de Groot N.N."/>
        </authorList>
    </citation>
    <scope>NUCLEOTIDE SEQUENCE [LARGE SCALE GENOMIC DNA]</scope>
    <source>
        <strain evidence="1 2">DSM 21771</strain>
    </source>
</reference>
<gene>
    <name evidence="1" type="ORF">SAMN04488123_10994</name>
</gene>
<keyword evidence="1" id="KW-0489">Methyltransferase</keyword>
<organism evidence="1 2">
    <name type="scientific">Natribacillus halophilus</name>
    <dbReference type="NCBI Taxonomy" id="549003"/>
    <lineage>
        <taxon>Bacteria</taxon>
        <taxon>Bacillati</taxon>
        <taxon>Bacillota</taxon>
        <taxon>Bacilli</taxon>
        <taxon>Bacillales</taxon>
        <taxon>Bacillaceae</taxon>
        <taxon>Natribacillus</taxon>
    </lineage>
</organism>
<dbReference type="CDD" id="cd02440">
    <property type="entry name" value="AdoMet_MTases"/>
    <property type="match status" value="1"/>
</dbReference>
<protein>
    <submittedName>
        <fullName evidence="1">Putative SAM-dependent methyltransferase</fullName>
    </submittedName>
</protein>
<dbReference type="OrthoDB" id="1653798at2"/>
<dbReference type="Proteomes" id="UP000198853">
    <property type="component" value="Unassembled WGS sequence"/>
</dbReference>
<evidence type="ECO:0000313" key="1">
    <source>
        <dbReference type="EMBL" id="SDI95586.1"/>
    </source>
</evidence>
<keyword evidence="1" id="KW-0808">Transferase</keyword>
<dbReference type="EMBL" id="FNEN01000009">
    <property type="protein sequence ID" value="SDI95586.1"/>
    <property type="molecule type" value="Genomic_DNA"/>
</dbReference>
<dbReference type="InterPro" id="IPR007536">
    <property type="entry name" value="16SrRNA_methylTrfase_J"/>
</dbReference>